<keyword evidence="1" id="KW-0732">Signal</keyword>
<evidence type="ECO:0000256" key="1">
    <source>
        <dbReference type="SAM" id="SignalP"/>
    </source>
</evidence>
<dbReference type="OrthoDB" id="1491239at2"/>
<evidence type="ECO:0008006" key="4">
    <source>
        <dbReference type="Google" id="ProtNLM"/>
    </source>
</evidence>
<dbReference type="Proteomes" id="UP000266183">
    <property type="component" value="Chromosome"/>
</dbReference>
<sequence>MSVVKKCFLVFVVVISAANVWGQAARSPFTGFGIGEPYGNALIQNQGVGGIGVSQPQVWYLNNQNPALLVYNTLTVFQVGILGERRTIKGDTTNEKSTGGNLNYLVMAFPVKINKWTTSAGLMPYTNVNYGLQYSKAIPDQTGAPVDTSTVIETGSGGLTQVYWSNGVRLTKEMSVGLKASYLFGPVSNVQSSIQSGVPYIGNVEDKMNVNGFSFGLGYSFSKDSLGRKHDHRFSAGAVYTFAANLRAKNRQLAYLTTLANDTILRMDVDNKSGHVHLPATSTIGFSYGRDLHWYVGTEFSYQNWSNYSSLIDNGAGLSQAWRAALGGEITPDPSALESYLKRITYRLGVSYEHYPYMANNKDVKDIGINFGFSLPAGRSSLDFGGKIGQRGNKADNILEETYFKIYFGITFNDQWFIKRKFD</sequence>
<feature type="chain" id="PRO_5017437404" description="Aromatic hydrocarbon degradation protein" evidence="1">
    <location>
        <begin position="25"/>
        <end position="423"/>
    </location>
</feature>
<reference evidence="3" key="1">
    <citation type="submission" date="2018-09" db="EMBL/GenBank/DDBJ databases">
        <title>Chryseolinea sp. KIS68-18 isolated from soil.</title>
        <authorList>
            <person name="Weon H.-Y."/>
            <person name="Kwon S.-W."/>
            <person name="Lee S.A."/>
        </authorList>
    </citation>
    <scope>NUCLEOTIDE SEQUENCE [LARGE SCALE GENOMIC DNA]</scope>
    <source>
        <strain evidence="3">KIS68-18</strain>
    </source>
</reference>
<dbReference type="SUPFAM" id="SSF56935">
    <property type="entry name" value="Porins"/>
    <property type="match status" value="1"/>
</dbReference>
<keyword evidence="3" id="KW-1185">Reference proteome</keyword>
<dbReference type="EMBL" id="CP032382">
    <property type="protein sequence ID" value="AYB31178.1"/>
    <property type="molecule type" value="Genomic_DNA"/>
</dbReference>
<accession>A0A385SQF3</accession>
<evidence type="ECO:0000313" key="2">
    <source>
        <dbReference type="EMBL" id="AYB31178.1"/>
    </source>
</evidence>
<dbReference type="RefSeq" id="WP_119754460.1">
    <property type="nucleotide sequence ID" value="NZ_CP032382.1"/>
</dbReference>
<organism evidence="2 3">
    <name type="scientific">Chryseolinea soli</name>
    <dbReference type="NCBI Taxonomy" id="2321403"/>
    <lineage>
        <taxon>Bacteria</taxon>
        <taxon>Pseudomonadati</taxon>
        <taxon>Bacteroidota</taxon>
        <taxon>Cytophagia</taxon>
        <taxon>Cytophagales</taxon>
        <taxon>Fulvivirgaceae</taxon>
        <taxon>Chryseolinea</taxon>
    </lineage>
</organism>
<feature type="signal peptide" evidence="1">
    <location>
        <begin position="1"/>
        <end position="24"/>
    </location>
</feature>
<dbReference type="KEGG" id="chk:D4L85_11580"/>
<gene>
    <name evidence="2" type="ORF">D4L85_11580</name>
</gene>
<dbReference type="Gene3D" id="2.40.160.60">
    <property type="entry name" value="Outer membrane protein transport protein (OMPP1/FadL/TodX)"/>
    <property type="match status" value="1"/>
</dbReference>
<dbReference type="AlphaFoldDB" id="A0A385SQF3"/>
<name>A0A385SQF3_9BACT</name>
<proteinExistence type="predicted"/>
<protein>
    <recommendedName>
        <fullName evidence="4">Aromatic hydrocarbon degradation protein</fullName>
    </recommendedName>
</protein>
<evidence type="ECO:0000313" key="3">
    <source>
        <dbReference type="Proteomes" id="UP000266183"/>
    </source>
</evidence>